<name>A0A8J7SM02_9BACT</name>
<evidence type="ECO:0000256" key="3">
    <source>
        <dbReference type="ARBA" id="ARBA00022723"/>
    </source>
</evidence>
<dbReference type="Pfam" id="PF00884">
    <property type="entry name" value="Sulfatase"/>
    <property type="match status" value="1"/>
</dbReference>
<evidence type="ECO:0000256" key="7">
    <source>
        <dbReference type="SAM" id="SignalP"/>
    </source>
</evidence>
<comment type="cofactor">
    <cofactor evidence="1">
        <name>Ca(2+)</name>
        <dbReference type="ChEBI" id="CHEBI:29108"/>
    </cofactor>
</comment>
<dbReference type="Proteomes" id="UP000624703">
    <property type="component" value="Unassembled WGS sequence"/>
</dbReference>
<feature type="domain" description="Sulfatase N-terminal" evidence="8">
    <location>
        <begin position="33"/>
        <end position="380"/>
    </location>
</feature>
<evidence type="ECO:0000256" key="1">
    <source>
        <dbReference type="ARBA" id="ARBA00001913"/>
    </source>
</evidence>
<gene>
    <name evidence="9" type="ORF">JIN82_11305</name>
</gene>
<dbReference type="InterPro" id="IPR017850">
    <property type="entry name" value="Alkaline_phosphatase_core_sf"/>
</dbReference>
<comment type="caution">
    <text evidence="9">The sequence shown here is derived from an EMBL/GenBank/DDBJ whole genome shotgun (WGS) entry which is preliminary data.</text>
</comment>
<reference evidence="9" key="1">
    <citation type="submission" date="2021-01" db="EMBL/GenBank/DDBJ databases">
        <title>Modified the classification status of verrucomicrobia.</title>
        <authorList>
            <person name="Feng X."/>
        </authorList>
    </citation>
    <scope>NUCLEOTIDE SEQUENCE</scope>
    <source>
        <strain evidence="9">_KCTC 22039</strain>
    </source>
</reference>
<evidence type="ECO:0000313" key="10">
    <source>
        <dbReference type="Proteomes" id="UP000624703"/>
    </source>
</evidence>
<dbReference type="EMBL" id="JAENIM010000041">
    <property type="protein sequence ID" value="MBK1791740.1"/>
    <property type="molecule type" value="Genomic_DNA"/>
</dbReference>
<evidence type="ECO:0000256" key="5">
    <source>
        <dbReference type="ARBA" id="ARBA00022801"/>
    </source>
</evidence>
<dbReference type="PANTHER" id="PTHR45953">
    <property type="entry name" value="IDURONATE 2-SULFATASE"/>
    <property type="match status" value="1"/>
</dbReference>
<dbReference type="GO" id="GO:0046872">
    <property type="term" value="F:metal ion binding"/>
    <property type="evidence" value="ECO:0007669"/>
    <property type="project" value="UniProtKB-KW"/>
</dbReference>
<keyword evidence="4 7" id="KW-0732">Signal</keyword>
<feature type="signal peptide" evidence="7">
    <location>
        <begin position="1"/>
        <end position="28"/>
    </location>
</feature>
<dbReference type="GO" id="GO:0005737">
    <property type="term" value="C:cytoplasm"/>
    <property type="evidence" value="ECO:0007669"/>
    <property type="project" value="TreeGrafter"/>
</dbReference>
<dbReference type="RefSeq" id="WP_200311759.1">
    <property type="nucleotide sequence ID" value="NZ_JAENIM010000041.1"/>
</dbReference>
<dbReference type="Gene3D" id="3.40.720.10">
    <property type="entry name" value="Alkaline Phosphatase, subunit A"/>
    <property type="match status" value="1"/>
</dbReference>
<keyword evidence="5" id="KW-0378">Hydrolase</keyword>
<accession>A0A8J7SM02</accession>
<evidence type="ECO:0000256" key="6">
    <source>
        <dbReference type="ARBA" id="ARBA00022837"/>
    </source>
</evidence>
<dbReference type="InterPro" id="IPR000917">
    <property type="entry name" value="Sulfatase_N"/>
</dbReference>
<proteinExistence type="inferred from homology"/>
<organism evidence="9 10">
    <name type="scientific">Persicirhabdus sediminis</name>
    <dbReference type="NCBI Taxonomy" id="454144"/>
    <lineage>
        <taxon>Bacteria</taxon>
        <taxon>Pseudomonadati</taxon>
        <taxon>Verrucomicrobiota</taxon>
        <taxon>Verrucomicrobiia</taxon>
        <taxon>Verrucomicrobiales</taxon>
        <taxon>Verrucomicrobiaceae</taxon>
        <taxon>Persicirhabdus</taxon>
    </lineage>
</organism>
<dbReference type="PANTHER" id="PTHR45953:SF1">
    <property type="entry name" value="IDURONATE 2-SULFATASE"/>
    <property type="match status" value="1"/>
</dbReference>
<dbReference type="InterPro" id="IPR035874">
    <property type="entry name" value="IDS"/>
</dbReference>
<keyword evidence="10" id="KW-1185">Reference proteome</keyword>
<keyword evidence="6" id="KW-0106">Calcium</keyword>
<dbReference type="GO" id="GO:0004423">
    <property type="term" value="F:iduronate-2-sulfatase activity"/>
    <property type="evidence" value="ECO:0007669"/>
    <property type="project" value="InterPro"/>
</dbReference>
<dbReference type="SUPFAM" id="SSF53649">
    <property type="entry name" value="Alkaline phosphatase-like"/>
    <property type="match status" value="1"/>
</dbReference>
<evidence type="ECO:0000256" key="4">
    <source>
        <dbReference type="ARBA" id="ARBA00022729"/>
    </source>
</evidence>
<dbReference type="AlphaFoldDB" id="A0A8J7SM02"/>
<evidence type="ECO:0000313" key="9">
    <source>
        <dbReference type="EMBL" id="MBK1791740.1"/>
    </source>
</evidence>
<comment type="similarity">
    <text evidence="2">Belongs to the sulfatase family.</text>
</comment>
<evidence type="ECO:0000256" key="2">
    <source>
        <dbReference type="ARBA" id="ARBA00008779"/>
    </source>
</evidence>
<evidence type="ECO:0000259" key="8">
    <source>
        <dbReference type="Pfam" id="PF00884"/>
    </source>
</evidence>
<protein>
    <submittedName>
        <fullName evidence="9">Sulfatase</fullName>
    </submittedName>
</protein>
<dbReference type="CDD" id="cd16030">
    <property type="entry name" value="iduronate-2-sulfatase"/>
    <property type="match status" value="1"/>
</dbReference>
<sequence length="480" mass="53519">MSKFGIKHWAKMLKLTAGILLCSAASIAAEEKKNVLMVVIDDLMPALGCYGDELAKTPHIDQLAQESTVFERAYCQYPICNASRTSLMSGLRPDSSGVYGNNQPAHNELTDTLVMNKYFMQQGFDVIGIGKIYHASEGPNDGWSKPYFKTKWLDHIRPENKKLAATFFNPKKSQGLPPSIELEDVADDAYCDGQAADAAVKEILARSGSDKPFFMALGFRHPHLPWCAPKKYWDMYDRDALPLADNNYYPKDAPQIALKKSVGELGGYSDIPEKHPLTEAQMRQSIHGYLACVSYVDAQLGKVVSALKEAGLYDNTVIVIWGDHGYQLGNHNTWAKGVNWESSNHAPLILRTAGQKKAVRVNGLVEFLDVYPSLCEASGIKTPAHCEGSSLVPLVKDPSLPARKFAFSQLKKGPVMGRSIRSDRYRFTIWEKDKNKEIVGIELYDLQEDPAGNQNLSTDPEYEKMVEQMTAEHRKVWPAK</sequence>
<feature type="chain" id="PRO_5035279298" evidence="7">
    <location>
        <begin position="29"/>
        <end position="480"/>
    </location>
</feature>
<keyword evidence="3" id="KW-0479">Metal-binding</keyword>